<dbReference type="PANTHER" id="PTHR46042:SF1">
    <property type="entry name" value="DIPHTHINE METHYLTRANSFERASE"/>
    <property type="match status" value="1"/>
</dbReference>
<keyword evidence="2" id="KW-0853">WD repeat</keyword>
<evidence type="ECO:0000256" key="2">
    <source>
        <dbReference type="ARBA" id="ARBA00022574"/>
    </source>
</evidence>
<dbReference type="GO" id="GO:0061685">
    <property type="term" value="F:diphthine methylesterase activity"/>
    <property type="evidence" value="ECO:0007669"/>
    <property type="project" value="UniProtKB-EC"/>
</dbReference>
<evidence type="ECO:0000256" key="3">
    <source>
        <dbReference type="ARBA" id="ARBA00022737"/>
    </source>
</evidence>
<organism evidence="8 9">
    <name type="scientific">Peltaster fructicola</name>
    <dbReference type="NCBI Taxonomy" id="286661"/>
    <lineage>
        <taxon>Eukaryota</taxon>
        <taxon>Fungi</taxon>
        <taxon>Dikarya</taxon>
        <taxon>Ascomycota</taxon>
        <taxon>Pezizomycotina</taxon>
        <taxon>Dothideomycetes</taxon>
        <taxon>Dothideomycetes incertae sedis</taxon>
        <taxon>Peltaster</taxon>
    </lineage>
</organism>
<dbReference type="InterPro" id="IPR052415">
    <property type="entry name" value="Diphthine_MTase"/>
</dbReference>
<dbReference type="AlphaFoldDB" id="A0A6H0XNW9"/>
<evidence type="ECO:0000256" key="1">
    <source>
        <dbReference type="ARBA" id="ARBA00005156"/>
    </source>
</evidence>
<reference evidence="8 9" key="1">
    <citation type="journal article" date="2016" name="Sci. Rep.">
        <title>Peltaster fructicola genome reveals evolution from an invasive phytopathogen to an ectophytic parasite.</title>
        <authorList>
            <person name="Xu C."/>
            <person name="Chen H."/>
            <person name="Gleason M.L."/>
            <person name="Xu J.R."/>
            <person name="Liu H."/>
            <person name="Zhang R."/>
            <person name="Sun G."/>
        </authorList>
    </citation>
    <scope>NUCLEOTIDE SEQUENCE [LARGE SCALE GENOMIC DNA]</scope>
    <source>
        <strain evidence="8 9">LNHT1506</strain>
    </source>
</reference>
<dbReference type="SUPFAM" id="SSF50978">
    <property type="entry name" value="WD40 repeat-like"/>
    <property type="match status" value="1"/>
</dbReference>
<gene>
    <name evidence="8" type="ORF">AMS68_001842</name>
</gene>
<dbReference type="InterPro" id="IPR001680">
    <property type="entry name" value="WD40_rpt"/>
</dbReference>
<dbReference type="GO" id="GO:0005737">
    <property type="term" value="C:cytoplasm"/>
    <property type="evidence" value="ECO:0007669"/>
    <property type="project" value="TreeGrafter"/>
</dbReference>
<dbReference type="EMBL" id="CP051139">
    <property type="protein sequence ID" value="QIW96324.1"/>
    <property type="molecule type" value="Genomic_DNA"/>
</dbReference>
<proteinExistence type="inferred from homology"/>
<name>A0A6H0XNW9_9PEZI</name>
<comment type="catalytic activity">
    <reaction evidence="7">
        <text>diphthine methyl ester-[translation elongation factor 2] + H2O = diphthine-[translation elongation factor 2] + methanol + H(+)</text>
        <dbReference type="Rhea" id="RHEA:42656"/>
        <dbReference type="Rhea" id="RHEA-COMP:10172"/>
        <dbReference type="Rhea" id="RHEA-COMP:10173"/>
        <dbReference type="ChEBI" id="CHEBI:15377"/>
        <dbReference type="ChEBI" id="CHEBI:15378"/>
        <dbReference type="ChEBI" id="CHEBI:17790"/>
        <dbReference type="ChEBI" id="CHEBI:79005"/>
        <dbReference type="ChEBI" id="CHEBI:82696"/>
        <dbReference type="EC" id="3.1.1.97"/>
    </reaction>
</comment>
<keyword evidence="9" id="KW-1185">Reference proteome</keyword>
<comment type="similarity">
    <text evidence="5">Belongs to the DPH7 family.</text>
</comment>
<keyword evidence="4" id="KW-0378">Hydrolase</keyword>
<dbReference type="EC" id="3.1.1.97" evidence="6"/>
<keyword evidence="3" id="KW-0677">Repeat</keyword>
<evidence type="ECO:0000256" key="4">
    <source>
        <dbReference type="ARBA" id="ARBA00022801"/>
    </source>
</evidence>
<comment type="pathway">
    <text evidence="1">Protein modification; peptidyl-diphthamide biosynthesis.</text>
</comment>
<dbReference type="Proteomes" id="UP000503462">
    <property type="component" value="Chromosome 1"/>
</dbReference>
<dbReference type="GO" id="GO:0017183">
    <property type="term" value="P:protein histidyl modification to diphthamide"/>
    <property type="evidence" value="ECO:0007669"/>
    <property type="project" value="TreeGrafter"/>
</dbReference>
<evidence type="ECO:0000256" key="7">
    <source>
        <dbReference type="ARBA" id="ARBA00047551"/>
    </source>
</evidence>
<evidence type="ECO:0000256" key="6">
    <source>
        <dbReference type="ARBA" id="ARBA00039131"/>
    </source>
</evidence>
<dbReference type="Gene3D" id="2.130.10.10">
    <property type="entry name" value="YVTN repeat-like/Quinoprotein amine dehydrogenase"/>
    <property type="match status" value="1"/>
</dbReference>
<dbReference type="InterPro" id="IPR015943">
    <property type="entry name" value="WD40/YVTN_repeat-like_dom_sf"/>
</dbReference>
<sequence length="380" mass="41920">MDVRSLWSTIIEEPPSCVAFHPRKADILVVGTYVLHSSTADDGHDVTNASLTSNGTQQRTGSLLLYTLSGTSLQRQQRLETISAVLDIEWSLPAERDILAVATSIGTIDLYKLSETSQLQQITSYQVSDTSTLVLDLLWHPKEEGTIAATFSSGEVVLCRGMKALSDSQTNEHDLTTMTTHTLEPWTLAFSLNADRLFSGGDDMVFQCVDITTSSPLWSDRRSHQAGITAIMPIGNQLVVTGSYDDHIRLLYAPDIGRRQVQAELNLGGGVWRLKLLQGPVNSSDTGNAAAETHQRYIILASCMHAGARVVQLTQQAMTRSDGEGEWSFEVLARFQEHESMNYGSDACPSLEQSPTTFVSTSFYDRRLCLWQYTIPPLVE</sequence>
<dbReference type="SMART" id="SM00320">
    <property type="entry name" value="WD40"/>
    <property type="match status" value="4"/>
</dbReference>
<dbReference type="OrthoDB" id="1930760at2759"/>
<dbReference type="PANTHER" id="PTHR46042">
    <property type="entry name" value="DIPHTHINE METHYLTRANSFERASE"/>
    <property type="match status" value="1"/>
</dbReference>
<protein>
    <recommendedName>
        <fullName evidence="6">methylated diphthine methylhydrolase</fullName>
        <ecNumber evidence="6">3.1.1.97</ecNumber>
    </recommendedName>
</protein>
<dbReference type="InterPro" id="IPR036322">
    <property type="entry name" value="WD40_repeat_dom_sf"/>
</dbReference>
<evidence type="ECO:0000313" key="8">
    <source>
        <dbReference type="EMBL" id="QIW96324.1"/>
    </source>
</evidence>
<accession>A0A6H0XNW9</accession>
<evidence type="ECO:0000313" key="9">
    <source>
        <dbReference type="Proteomes" id="UP000503462"/>
    </source>
</evidence>
<evidence type="ECO:0000256" key="5">
    <source>
        <dbReference type="ARBA" id="ARBA00038092"/>
    </source>
</evidence>